<dbReference type="InterPro" id="IPR022745">
    <property type="entry name" value="eIF4G1_eIF4E-bd"/>
</dbReference>
<feature type="domain" description="MIF4G" evidence="9">
    <location>
        <begin position="1117"/>
        <end position="1359"/>
    </location>
</feature>
<dbReference type="GO" id="GO:0016281">
    <property type="term" value="C:eukaryotic translation initiation factor 4F complex"/>
    <property type="evidence" value="ECO:0007669"/>
    <property type="project" value="TreeGrafter"/>
</dbReference>
<dbReference type="Pfam" id="PF02854">
    <property type="entry name" value="MIF4G"/>
    <property type="match status" value="1"/>
</dbReference>
<dbReference type="InterPro" id="IPR036211">
    <property type="entry name" value="eIF4G_eIF4E-bd_sf"/>
</dbReference>
<feature type="region of interest" description="Disordered" evidence="8">
    <location>
        <begin position="108"/>
        <end position="347"/>
    </location>
</feature>
<dbReference type="Proteomes" id="UP000053317">
    <property type="component" value="Unassembled WGS sequence"/>
</dbReference>
<organism evidence="10 11">
    <name type="scientific">Phaeomoniella chlamydospora</name>
    <name type="common">Phaeoacremonium chlamydosporum</name>
    <dbReference type="NCBI Taxonomy" id="158046"/>
    <lineage>
        <taxon>Eukaryota</taxon>
        <taxon>Fungi</taxon>
        <taxon>Dikarya</taxon>
        <taxon>Ascomycota</taxon>
        <taxon>Pezizomycotina</taxon>
        <taxon>Eurotiomycetes</taxon>
        <taxon>Chaetothyriomycetidae</taxon>
        <taxon>Phaeomoniellales</taxon>
        <taxon>Phaeomoniellaceae</taxon>
        <taxon>Phaeomoniella</taxon>
    </lineage>
</organism>
<feature type="compositionally biased region" description="Low complexity" evidence="8">
    <location>
        <begin position="1506"/>
        <end position="1534"/>
    </location>
</feature>
<feature type="compositionally biased region" description="Acidic residues" evidence="8">
    <location>
        <begin position="710"/>
        <end position="721"/>
    </location>
</feature>
<sequence length="1553" mass="164364">MTSIAQSTNNSNSASKYPAEELAAAPGKKSPVGAVPGQPSNPSTGKPTLSPNASQSFNANMANGGSAVQLSHSGSVSPVNGKPSITPAVPALGGAPTIVNGNNVLNAPGPTEHKRSPSFTVGSNGITGSGTQGKASNIQFGSHDAAGSPAATGLSNASGNNLGVTAQMNPRMTSPQTSPSPIPQPATVSGGRPPSGLQGQGNAPVFGNFNGNPTGPNGQVGGMPANNLGPGPQHLRRESSQSSHSDMSNPNVAGGRGYGPMQGGRGRGGSFQSGYPNSGYPPNNAQHRPSPNSRGSSNMGHGYYGGRQGFPGSPSLAARSPAMNPPTPQMGNMQMANPGMQNQFGQFPPHMQQTVITPSHSRSFNSRGYKRGQGRGSHSPKNESSRLAKPRPPYVPQILPPPDLSPESGNFERMKKMLTAEPPQGYGMPSPYDPQGQMYYNNQFMPMGGYMPPPQSPRPPFGMPQGAQPQYMQHQYSNQGPPQQAPSMSRNSSQMSAADRPSSSMGQPQTPSVTAQTQPSPRNTNSPGPKTSHFTVPAKKSSAIVIKDPNSGAVKNFEKVPASPARATPPPMKTGTPPVPSQPSAPVVQPSASPAPVGNGKTDEEKKNEMRDAVARKLAEEAAAQKKEAEEKTAQEKAETVAKVKEAEEEAARAKADADAKAKAKAKAEEEAKATKAAEEAKAVEEQKKKDAEDAKAKEAEIKPAAESNPAEEEIDYDAIEAEYARMEAEEAAREAEYQKKKLAEKEAQERKEAEAAAAWEANMKNAEREAEAIEEARMKRREIDGPDEAATSFAQLKLGGETLTPQSEGSPAVATPEASGAATPVSDAPLSGKGPASSKREKPVPLKLETAKSVEPAQPTPAMKSLQSARKISDLSVVAYPSSVVSPNPALNANAPADRKFHYNKEFLLQFQNIFKEKPSIDWDARVRDTLGDGGEPSGRPQSARTPSSMGARSASNRPSVVPSYSGMGSFGAPSRGGPITLPPGTTSEQRFQLSNNMGRGGPIANPFQQFGRPAGIPVGGTSMSRGPSSQNLAGGLPGSPRTGASGRNSTRSGSKRDKMNTKKEEDLAKSMPLTAGLDLKPITVSAGGWKPRSIGQGLSGPALGSETHLAPDVVQRKVKSNLNKMTPENFDKIANQILEIAAQSKDETDGRTLRQVIQLTFEKATDEAHWAPMYAKFAKRMLESMSNEVRDENIKDKNGNVVAGGNLFRKYLLNRCQEEFERGWKVNLPEKPEGVTEEVAMMSEEYYLAAAAKRRGLGLVKFIGELFKLGMLTERIMHECVKKLLDYGDIPDEAEVESLTSLLRTIGGQLDLHSTLEKGPQMMEVYFVRIQKAIELPELPSRLRFMLMDIVDLRKARWVSKDQNKGPKTIQEVHEEAQRAALEAEQERLRTQARGGPRAQMGRGDARNFSGGYGQMPPPDSSSSRVGTDDLRRLGSRAARSERNLSGAASMGPGGMFSSGRTGSGRRNLGPGGLKAGDESGASSRTATPPAQKKEEADNTSKNAFSALASLEGESASMATSPPSTAGSPPVAHARPIQNVRPKSPVKETPP</sequence>
<feature type="compositionally biased region" description="Basic and acidic residues" evidence="8">
    <location>
        <begin position="766"/>
        <end position="785"/>
    </location>
</feature>
<proteinExistence type="inferred from homology"/>
<feature type="compositionally biased region" description="Polar residues" evidence="8">
    <location>
        <begin position="329"/>
        <end position="347"/>
    </location>
</feature>
<feature type="compositionally biased region" description="Basic and acidic residues" evidence="8">
    <location>
        <begin position="839"/>
        <end position="853"/>
    </location>
</feature>
<feature type="compositionally biased region" description="Pro residues" evidence="8">
    <location>
        <begin position="390"/>
        <end position="404"/>
    </location>
</feature>
<feature type="region of interest" description="Disordered" evidence="8">
    <location>
        <begin position="359"/>
        <end position="410"/>
    </location>
</feature>
<evidence type="ECO:0000256" key="5">
    <source>
        <dbReference type="ARBA" id="ARBA00022553"/>
    </source>
</evidence>
<protein>
    <submittedName>
        <fullName evidence="10">Putative eukaryotic translation initiation factor subunit eif-4f</fullName>
    </submittedName>
</protein>
<feature type="compositionally biased region" description="Polar residues" evidence="8">
    <location>
        <begin position="272"/>
        <end position="299"/>
    </location>
</feature>
<dbReference type="InterPro" id="IPR003890">
    <property type="entry name" value="MIF4G-like_typ-3"/>
</dbReference>
<feature type="region of interest" description="Disordered" evidence="8">
    <location>
        <begin position="928"/>
        <end position="996"/>
    </location>
</feature>
<dbReference type="SUPFAM" id="SSF48371">
    <property type="entry name" value="ARM repeat"/>
    <property type="match status" value="1"/>
</dbReference>
<dbReference type="GO" id="GO:0003743">
    <property type="term" value="F:translation initiation factor activity"/>
    <property type="evidence" value="ECO:0007669"/>
    <property type="project" value="UniProtKB-KW"/>
</dbReference>
<feature type="region of interest" description="Disordered" evidence="8">
    <location>
        <begin position="449"/>
        <end position="468"/>
    </location>
</feature>
<evidence type="ECO:0000313" key="11">
    <source>
        <dbReference type="Proteomes" id="UP000053317"/>
    </source>
</evidence>
<dbReference type="FunFam" id="1.20.970.30:FF:000001">
    <property type="entry name" value="Eukaryotic translation initiation factor subunit eIF-4F, putative"/>
    <property type="match status" value="1"/>
</dbReference>
<feature type="compositionally biased region" description="Gly residues" evidence="8">
    <location>
        <begin position="254"/>
        <end position="271"/>
    </location>
</feature>
<dbReference type="InterPro" id="IPR016024">
    <property type="entry name" value="ARM-type_fold"/>
</dbReference>
<evidence type="ECO:0000256" key="6">
    <source>
        <dbReference type="ARBA" id="ARBA00022884"/>
    </source>
</evidence>
<feature type="compositionally biased region" description="Basic and acidic residues" evidence="8">
    <location>
        <begin position="601"/>
        <end position="704"/>
    </location>
</feature>
<feature type="compositionally biased region" description="Basic and acidic residues" evidence="8">
    <location>
        <begin position="1363"/>
        <end position="1380"/>
    </location>
</feature>
<keyword evidence="11" id="KW-1185">Reference proteome</keyword>
<evidence type="ECO:0000259" key="9">
    <source>
        <dbReference type="SMART" id="SM00543"/>
    </source>
</evidence>
<evidence type="ECO:0000256" key="4">
    <source>
        <dbReference type="ARBA" id="ARBA00022540"/>
    </source>
</evidence>
<feature type="compositionally biased region" description="Polar residues" evidence="8">
    <location>
        <begin position="240"/>
        <end position="251"/>
    </location>
</feature>
<dbReference type="OrthoDB" id="514777at2759"/>
<feature type="compositionally biased region" description="Basic and acidic residues" evidence="8">
    <location>
        <begin position="1056"/>
        <end position="1070"/>
    </location>
</feature>
<feature type="compositionally biased region" description="Polar residues" evidence="8">
    <location>
        <begin position="941"/>
        <end position="960"/>
    </location>
</feature>
<feature type="region of interest" description="Disordered" evidence="8">
    <location>
        <begin position="473"/>
        <end position="869"/>
    </location>
</feature>
<comment type="similarity">
    <text evidence="2">Belongs to the eukaryotic initiation factor 4G family.</text>
</comment>
<evidence type="ECO:0000256" key="2">
    <source>
        <dbReference type="ARBA" id="ARBA00005775"/>
    </source>
</evidence>
<feature type="compositionally biased region" description="Polar residues" evidence="8">
    <location>
        <begin position="38"/>
        <end position="78"/>
    </location>
</feature>
<keyword evidence="3" id="KW-0963">Cytoplasm</keyword>
<dbReference type="FunFam" id="1.25.40.180:FF:000020">
    <property type="entry name" value="Eukaryotic translation initiation factor subunit"/>
    <property type="match status" value="1"/>
</dbReference>
<feature type="region of interest" description="Disordered" evidence="8">
    <location>
        <begin position="1"/>
        <end position="82"/>
    </location>
</feature>
<keyword evidence="6" id="KW-0694">RNA-binding</keyword>
<dbReference type="Pfam" id="PF12152">
    <property type="entry name" value="eIF_4G1"/>
    <property type="match status" value="1"/>
</dbReference>
<gene>
    <name evidence="10" type="ORF">UCRPC4_g00320</name>
</gene>
<feature type="compositionally biased region" description="Polar residues" evidence="8">
    <location>
        <begin position="1"/>
        <end position="15"/>
    </location>
</feature>
<reference evidence="10 11" key="2">
    <citation type="submission" date="2015-05" db="EMBL/GenBank/DDBJ databases">
        <authorList>
            <person name="Morales-Cruz A."/>
            <person name="Amrine K.C."/>
            <person name="Cantu D."/>
        </authorList>
    </citation>
    <scope>NUCLEOTIDE SEQUENCE [LARGE SCALE GENOMIC DNA]</scope>
    <source>
        <strain evidence="10">UCRPC4</strain>
    </source>
</reference>
<feature type="compositionally biased region" description="Polar residues" evidence="8">
    <location>
        <begin position="985"/>
        <end position="996"/>
    </location>
</feature>
<feature type="compositionally biased region" description="Low complexity" evidence="8">
    <location>
        <begin position="756"/>
        <end position="765"/>
    </location>
</feature>
<feature type="compositionally biased region" description="Basic and acidic residues" evidence="8">
    <location>
        <begin position="1429"/>
        <end position="1445"/>
    </location>
</feature>
<dbReference type="GO" id="GO:0003729">
    <property type="term" value="F:mRNA binding"/>
    <property type="evidence" value="ECO:0007669"/>
    <property type="project" value="TreeGrafter"/>
</dbReference>
<feature type="compositionally biased region" description="Polar residues" evidence="8">
    <location>
        <begin position="473"/>
        <end position="534"/>
    </location>
</feature>
<dbReference type="SMART" id="SM00543">
    <property type="entry name" value="MIF4G"/>
    <property type="match status" value="1"/>
</dbReference>
<keyword evidence="5" id="KW-0597">Phosphoprotein</keyword>
<feature type="compositionally biased region" description="Low complexity" evidence="8">
    <location>
        <begin position="206"/>
        <end position="217"/>
    </location>
</feature>
<evidence type="ECO:0000256" key="8">
    <source>
        <dbReference type="SAM" id="MobiDB-lite"/>
    </source>
</evidence>
<evidence type="ECO:0000256" key="1">
    <source>
        <dbReference type="ARBA" id="ARBA00004496"/>
    </source>
</evidence>
<feature type="compositionally biased region" description="Polar residues" evidence="8">
    <location>
        <begin position="153"/>
        <end position="172"/>
    </location>
</feature>
<accession>A0A0G2F3Q3</accession>
<reference evidence="10 11" key="1">
    <citation type="submission" date="2015-05" db="EMBL/GenBank/DDBJ databases">
        <title>Distinctive expansion of gene families associated with plant cell wall degradation and secondary metabolism in the genomes of grapevine trunk pathogens.</title>
        <authorList>
            <person name="Lawrence D.P."/>
            <person name="Travadon R."/>
            <person name="Rolshausen P.E."/>
            <person name="Baumgartner K."/>
        </authorList>
    </citation>
    <scope>NUCLEOTIDE SEQUENCE [LARGE SCALE GENOMIC DNA]</scope>
    <source>
        <strain evidence="10">UCRPC4</strain>
    </source>
</reference>
<evidence type="ECO:0000256" key="7">
    <source>
        <dbReference type="ARBA" id="ARBA00022917"/>
    </source>
</evidence>
<feature type="compositionally biased region" description="Basic and acidic residues" evidence="8">
    <location>
        <begin position="723"/>
        <end position="755"/>
    </location>
</feature>
<name>A0A0G2F3Q3_PHACM</name>
<comment type="subcellular location">
    <subcellularLocation>
        <location evidence="1">Cytoplasm</location>
    </subcellularLocation>
</comment>
<dbReference type="PANTHER" id="PTHR23253:SF9">
    <property type="entry name" value="EUKARYOTIC TRANSLATION INITIATION FACTOR 4 GAMMA 2"/>
    <property type="match status" value="1"/>
</dbReference>
<feature type="compositionally biased region" description="Low complexity" evidence="8">
    <location>
        <begin position="584"/>
        <end position="597"/>
    </location>
</feature>
<feature type="compositionally biased region" description="Polar residues" evidence="8">
    <location>
        <begin position="1023"/>
        <end position="1034"/>
    </location>
</feature>
<dbReference type="GO" id="GO:0010494">
    <property type="term" value="C:cytoplasmic stress granule"/>
    <property type="evidence" value="ECO:0007669"/>
    <property type="project" value="UniProtKB-ARBA"/>
</dbReference>
<dbReference type="PANTHER" id="PTHR23253">
    <property type="entry name" value="EUKARYOTIC TRANSLATION INITIATION FACTOR 4 GAMMA"/>
    <property type="match status" value="1"/>
</dbReference>
<dbReference type="Gene3D" id="1.25.40.180">
    <property type="match status" value="1"/>
</dbReference>
<dbReference type="Gene3D" id="1.20.970.30">
    <property type="entry name" value="eIF4G, eIF4E-binding domain"/>
    <property type="match status" value="1"/>
</dbReference>
<feature type="region of interest" description="Disordered" evidence="8">
    <location>
        <begin position="1010"/>
        <end position="1074"/>
    </location>
</feature>
<feature type="region of interest" description="Disordered" evidence="8">
    <location>
        <begin position="1363"/>
        <end position="1553"/>
    </location>
</feature>
<dbReference type="SUPFAM" id="SSF101489">
    <property type="entry name" value="Eukaryotic initiation factor 4f subunit eIF4g, eIF4e-binding domain"/>
    <property type="match status" value="1"/>
</dbReference>
<dbReference type="EMBL" id="LCWF01000007">
    <property type="protein sequence ID" value="KKY28896.1"/>
    <property type="molecule type" value="Genomic_DNA"/>
</dbReference>
<evidence type="ECO:0000313" key="10">
    <source>
        <dbReference type="EMBL" id="KKY28896.1"/>
    </source>
</evidence>
<keyword evidence="4 10" id="KW-0396">Initiation factor</keyword>
<feature type="compositionally biased region" description="Pro residues" evidence="8">
    <location>
        <begin position="567"/>
        <end position="583"/>
    </location>
</feature>
<evidence type="ECO:0000256" key="3">
    <source>
        <dbReference type="ARBA" id="ARBA00022490"/>
    </source>
</evidence>
<keyword evidence="7" id="KW-0648">Protein biosynthesis</keyword>
<comment type="caution">
    <text evidence="10">The sequence shown here is derived from an EMBL/GenBank/DDBJ whole genome shotgun (WGS) entry which is preliminary data.</text>
</comment>
<feature type="compositionally biased region" description="Pro residues" evidence="8">
    <location>
        <begin position="451"/>
        <end position="462"/>
    </location>
</feature>